<name>A0A9P0HNB4_NEZVI</name>
<evidence type="ECO:0000313" key="1">
    <source>
        <dbReference type="EMBL" id="CAH1404747.1"/>
    </source>
</evidence>
<dbReference type="Proteomes" id="UP001152798">
    <property type="component" value="Chromosome 6"/>
</dbReference>
<reference evidence="1" key="1">
    <citation type="submission" date="2022-01" db="EMBL/GenBank/DDBJ databases">
        <authorList>
            <person name="King R."/>
        </authorList>
    </citation>
    <scope>NUCLEOTIDE SEQUENCE</scope>
</reference>
<accession>A0A9P0HNB4</accession>
<evidence type="ECO:0000313" key="2">
    <source>
        <dbReference type="Proteomes" id="UP001152798"/>
    </source>
</evidence>
<sequence>MNERTKLIERIPLIRVTQKGSWWGVARRMHSNPRPQPAVCPATSSVEAAHLASSPISERRDYVSQIPNSIFVDNTGYDSGGDIWRRLGGLGRTQSDLAAEMGTTSTLHTLFAPFVVSPLTPSS</sequence>
<organism evidence="1 2">
    <name type="scientific">Nezara viridula</name>
    <name type="common">Southern green stink bug</name>
    <name type="synonym">Cimex viridulus</name>
    <dbReference type="NCBI Taxonomy" id="85310"/>
    <lineage>
        <taxon>Eukaryota</taxon>
        <taxon>Metazoa</taxon>
        <taxon>Ecdysozoa</taxon>
        <taxon>Arthropoda</taxon>
        <taxon>Hexapoda</taxon>
        <taxon>Insecta</taxon>
        <taxon>Pterygota</taxon>
        <taxon>Neoptera</taxon>
        <taxon>Paraneoptera</taxon>
        <taxon>Hemiptera</taxon>
        <taxon>Heteroptera</taxon>
        <taxon>Panheteroptera</taxon>
        <taxon>Pentatomomorpha</taxon>
        <taxon>Pentatomoidea</taxon>
        <taxon>Pentatomidae</taxon>
        <taxon>Pentatominae</taxon>
        <taxon>Nezara</taxon>
    </lineage>
</organism>
<proteinExistence type="predicted"/>
<keyword evidence="2" id="KW-1185">Reference proteome</keyword>
<gene>
    <name evidence="1" type="ORF">NEZAVI_LOCUS13101</name>
</gene>
<dbReference type="AlphaFoldDB" id="A0A9P0HNB4"/>
<dbReference type="EMBL" id="OV725082">
    <property type="protein sequence ID" value="CAH1404747.1"/>
    <property type="molecule type" value="Genomic_DNA"/>
</dbReference>
<protein>
    <submittedName>
        <fullName evidence="1">Uncharacterized protein</fullName>
    </submittedName>
</protein>